<feature type="binding site" evidence="2">
    <location>
        <position position="54"/>
    </location>
    <ligand>
        <name>substrate</name>
    </ligand>
</feature>
<feature type="binding site" evidence="2">
    <location>
        <position position="94"/>
    </location>
    <ligand>
        <name>substrate</name>
    </ligand>
</feature>
<keyword evidence="3" id="KW-0067">ATP-binding</keyword>
<keyword evidence="5" id="KW-0808">Transferase</keyword>
<dbReference type="InterPro" id="IPR050566">
    <property type="entry name" value="Deoxyribonucleoside_kinase"/>
</dbReference>
<keyword evidence="5" id="KW-0418">Kinase</keyword>
<evidence type="ECO:0000256" key="1">
    <source>
        <dbReference type="PIRSR" id="PIRSR000705-1"/>
    </source>
</evidence>
<evidence type="ECO:0000256" key="3">
    <source>
        <dbReference type="PIRSR" id="PIRSR000705-3"/>
    </source>
</evidence>
<dbReference type="GO" id="GO:0005524">
    <property type="term" value="F:ATP binding"/>
    <property type="evidence" value="ECO:0007669"/>
    <property type="project" value="UniProtKB-KW"/>
</dbReference>
<evidence type="ECO:0000259" key="4">
    <source>
        <dbReference type="Pfam" id="PF01712"/>
    </source>
</evidence>
<dbReference type="PANTHER" id="PTHR10513:SF35">
    <property type="entry name" value="DEOXYADENOSINE KINASE"/>
    <property type="match status" value="1"/>
</dbReference>
<dbReference type="AlphaFoldDB" id="A0A4U1JL02"/>
<dbReference type="InterPro" id="IPR027417">
    <property type="entry name" value="P-loop_NTPase"/>
</dbReference>
<dbReference type="CDD" id="cd01673">
    <property type="entry name" value="dNK"/>
    <property type="match status" value="1"/>
</dbReference>
<dbReference type="OrthoDB" id="9776634at2"/>
<accession>A0A4U1JL02</accession>
<dbReference type="GO" id="GO:0019136">
    <property type="term" value="F:deoxynucleoside kinase activity"/>
    <property type="evidence" value="ECO:0007669"/>
    <property type="project" value="InterPro"/>
</dbReference>
<organism evidence="5 6">
    <name type="scientific">Polyangium fumosum</name>
    <dbReference type="NCBI Taxonomy" id="889272"/>
    <lineage>
        <taxon>Bacteria</taxon>
        <taxon>Pseudomonadati</taxon>
        <taxon>Myxococcota</taxon>
        <taxon>Polyangia</taxon>
        <taxon>Polyangiales</taxon>
        <taxon>Polyangiaceae</taxon>
        <taxon>Polyangium</taxon>
    </lineage>
</organism>
<feature type="active site" description="Proton acceptor" evidence="1">
    <location>
        <position position="93"/>
    </location>
</feature>
<protein>
    <submittedName>
        <fullName evidence="5">Deoxynucleoside kinase</fullName>
    </submittedName>
</protein>
<dbReference type="GO" id="GO:0005737">
    <property type="term" value="C:cytoplasm"/>
    <property type="evidence" value="ECO:0007669"/>
    <property type="project" value="TreeGrafter"/>
</dbReference>
<proteinExistence type="predicted"/>
<feature type="binding site" evidence="3">
    <location>
        <begin position="18"/>
        <end position="26"/>
    </location>
    <ligand>
        <name>ATP</name>
        <dbReference type="ChEBI" id="CHEBI:30616"/>
    </ligand>
</feature>
<dbReference type="Proteomes" id="UP000309215">
    <property type="component" value="Unassembled WGS sequence"/>
</dbReference>
<reference evidence="5 6" key="1">
    <citation type="submission" date="2019-04" db="EMBL/GenBank/DDBJ databases">
        <authorList>
            <person name="Li Y."/>
            <person name="Wang J."/>
        </authorList>
    </citation>
    <scope>NUCLEOTIDE SEQUENCE [LARGE SCALE GENOMIC DNA]</scope>
    <source>
        <strain evidence="5 6">DSM 14668</strain>
    </source>
</reference>
<feature type="binding site" evidence="2">
    <location>
        <position position="65"/>
    </location>
    <ligand>
        <name>substrate</name>
    </ligand>
</feature>
<dbReference type="Gene3D" id="3.40.50.300">
    <property type="entry name" value="P-loop containing nucleotide triphosphate hydrolases"/>
    <property type="match status" value="1"/>
</dbReference>
<feature type="binding site" evidence="3">
    <location>
        <begin position="151"/>
        <end position="155"/>
    </location>
    <ligand>
        <name>ATP</name>
        <dbReference type="ChEBI" id="CHEBI:30616"/>
    </ligand>
</feature>
<keyword evidence="6" id="KW-1185">Reference proteome</keyword>
<dbReference type="SUPFAM" id="SSF52540">
    <property type="entry name" value="P-loop containing nucleoside triphosphate hydrolases"/>
    <property type="match status" value="1"/>
</dbReference>
<comment type="caution">
    <text evidence="5">The sequence shown here is derived from an EMBL/GenBank/DDBJ whole genome shotgun (WGS) entry which is preliminary data.</text>
</comment>
<feature type="binding site" evidence="2">
    <location>
        <position position="99"/>
    </location>
    <ligand>
        <name>substrate</name>
    </ligand>
</feature>
<evidence type="ECO:0000256" key="2">
    <source>
        <dbReference type="PIRSR" id="PIRSR000705-2"/>
    </source>
</evidence>
<dbReference type="InterPro" id="IPR031314">
    <property type="entry name" value="DNK_dom"/>
</dbReference>
<dbReference type="EMBL" id="SSMQ01000002">
    <property type="protein sequence ID" value="TKD12735.1"/>
    <property type="molecule type" value="Genomic_DNA"/>
</dbReference>
<name>A0A4U1JL02_9BACT</name>
<evidence type="ECO:0000313" key="6">
    <source>
        <dbReference type="Proteomes" id="UP000309215"/>
    </source>
</evidence>
<dbReference type="Pfam" id="PF01712">
    <property type="entry name" value="dNK"/>
    <property type="match status" value="1"/>
</dbReference>
<keyword evidence="3" id="KW-0547">Nucleotide-binding</keyword>
<feature type="domain" description="Deoxynucleoside kinase" evidence="4">
    <location>
        <begin position="14"/>
        <end position="214"/>
    </location>
</feature>
<gene>
    <name evidence="5" type="ORF">E8A74_03015</name>
</gene>
<feature type="binding site" evidence="2">
    <location>
        <position position="42"/>
    </location>
    <ligand>
        <name>substrate</name>
    </ligand>
</feature>
<dbReference type="PIRSF" id="PIRSF000705">
    <property type="entry name" value="DNK"/>
    <property type="match status" value="1"/>
</dbReference>
<feature type="binding site" evidence="2">
    <location>
        <position position="160"/>
    </location>
    <ligand>
        <name>substrate</name>
    </ligand>
</feature>
<dbReference type="RefSeq" id="WP_136927373.1">
    <property type="nucleotide sequence ID" value="NZ_SSMQ01000002.1"/>
</dbReference>
<sequence>MVESRRDGARPRIIAVAGNMGAGKSSLVKWLEQQFRMVPFFEPNEENPYLSDFYGDMSRWAMSSQLFFLVKRFHIHRDVVRRAAVDPRPIVQDRTLYEDAEIFAAHLHRAGYIDARDWQMYDDLYRTLREEIRPPDLMIYLRCPLPTLVRRIRQRGRNFERKVPKSYLAALDKLYEEWHARYDLSPTMVIETDRLDYVERLFDRLEVIRAIEKHLG</sequence>
<dbReference type="InterPro" id="IPR002624">
    <property type="entry name" value="DCK/DGK"/>
</dbReference>
<evidence type="ECO:0000313" key="5">
    <source>
        <dbReference type="EMBL" id="TKD12735.1"/>
    </source>
</evidence>
<dbReference type="PANTHER" id="PTHR10513">
    <property type="entry name" value="DEOXYNUCLEOSIDE KINASE"/>
    <property type="match status" value="1"/>
</dbReference>